<dbReference type="PANTHER" id="PTHR39456:SF1">
    <property type="entry name" value="METAL-DEPENDENT HYDROLASE"/>
    <property type="match status" value="1"/>
</dbReference>
<dbReference type="Proteomes" id="UP001528673">
    <property type="component" value="Unassembled WGS sequence"/>
</dbReference>
<dbReference type="RefSeq" id="WP_273953685.1">
    <property type="nucleotide sequence ID" value="NZ_JAQSIP010000013.1"/>
</dbReference>
<organism evidence="1 2">
    <name type="scientific">Curvibacter cyanobacteriorum</name>
    <dbReference type="NCBI Taxonomy" id="3026422"/>
    <lineage>
        <taxon>Bacteria</taxon>
        <taxon>Pseudomonadati</taxon>
        <taxon>Pseudomonadota</taxon>
        <taxon>Betaproteobacteria</taxon>
        <taxon>Burkholderiales</taxon>
        <taxon>Comamonadaceae</taxon>
        <taxon>Curvibacter</taxon>
    </lineage>
</organism>
<dbReference type="Pfam" id="PF10118">
    <property type="entry name" value="Metal_hydrol"/>
    <property type="match status" value="1"/>
</dbReference>
<reference evidence="1 2" key="1">
    <citation type="submission" date="2023-02" db="EMBL/GenBank/DDBJ databases">
        <title>Bacterial whole genomic sequence of Curvibacter sp. HBC61.</title>
        <authorList>
            <person name="Le V."/>
            <person name="Ko S.-R."/>
            <person name="Ahn C.-Y."/>
            <person name="Oh H.-M."/>
        </authorList>
    </citation>
    <scope>NUCLEOTIDE SEQUENCE [LARGE SCALE GENOMIC DNA]</scope>
    <source>
        <strain evidence="1 2">HBC61</strain>
    </source>
</reference>
<protein>
    <submittedName>
        <fullName evidence="1">Metal-dependent hydrolase</fullName>
    </submittedName>
</protein>
<dbReference type="GO" id="GO:0016787">
    <property type="term" value="F:hydrolase activity"/>
    <property type="evidence" value="ECO:0007669"/>
    <property type="project" value="UniProtKB-KW"/>
</dbReference>
<keyword evidence="2" id="KW-1185">Reference proteome</keyword>
<dbReference type="InterPro" id="IPR016516">
    <property type="entry name" value="UCP07580"/>
</dbReference>
<evidence type="ECO:0000313" key="2">
    <source>
        <dbReference type="Proteomes" id="UP001528673"/>
    </source>
</evidence>
<evidence type="ECO:0000313" key="1">
    <source>
        <dbReference type="EMBL" id="MDD0840902.1"/>
    </source>
</evidence>
<keyword evidence="1" id="KW-0378">Hydrolase</keyword>
<comment type="caution">
    <text evidence="1">The sequence shown here is derived from an EMBL/GenBank/DDBJ whole genome shotgun (WGS) entry which is preliminary data.</text>
</comment>
<name>A0ABT5N494_9BURK</name>
<sequence>MSTPAPALAHPPELTVRKLEVDLSDGFAPHWHGGDAFRSMFFNALSMSFPVGEQFFIDSVREALQKLPETPEHEPLRRQIQGFIGQEATHRRVHGLYNEQLARQGLVNRWQHWAQKRIDRTRHFNPLHHLAVTCAYEHFTAVLADITLRHPDVLDAADERLKTVWRWHAAEETEHSAVAFALYQALGGNHAWRVRWFTYVLITFSWEALAQTALNLWHDGSLWRPGTWLSGLRFAWGRQGLVWRCTGPLLRYYQRDFHPDTHSPQAPDLSARALAERWLREHASQYRVIGAARR</sequence>
<proteinExistence type="predicted"/>
<dbReference type="PIRSF" id="PIRSF007580">
    <property type="entry name" value="UCP07580"/>
    <property type="match status" value="1"/>
</dbReference>
<accession>A0ABT5N494</accession>
<dbReference type="EMBL" id="JAQSIP010000013">
    <property type="protein sequence ID" value="MDD0840902.1"/>
    <property type="molecule type" value="Genomic_DNA"/>
</dbReference>
<gene>
    <name evidence="1" type="ORF">PSQ40_20165</name>
</gene>
<dbReference type="PANTHER" id="PTHR39456">
    <property type="entry name" value="METAL-DEPENDENT HYDROLASE"/>
    <property type="match status" value="1"/>
</dbReference>